<dbReference type="RefSeq" id="XP_035663704.1">
    <property type="nucleotide sequence ID" value="XM_035807811.1"/>
</dbReference>
<proteinExistence type="predicted"/>
<dbReference type="OrthoDB" id="6159421at2759"/>
<gene>
    <name evidence="4" type="primary">LOC118407347</name>
</gene>
<dbReference type="GeneID" id="118407347"/>
<evidence type="ECO:0000313" key="4">
    <source>
        <dbReference type="RefSeq" id="XP_035663704.1"/>
    </source>
</evidence>
<feature type="compositionally biased region" description="Acidic residues" evidence="1">
    <location>
        <begin position="10"/>
        <end position="33"/>
    </location>
</feature>
<feature type="domain" description="HAT C-terminal dimerisation" evidence="2">
    <location>
        <begin position="134"/>
        <end position="183"/>
    </location>
</feature>
<protein>
    <submittedName>
        <fullName evidence="4">Uncharacterized protein LOC118407347</fullName>
    </submittedName>
</protein>
<accession>A0A9J7HTB9</accession>
<dbReference type="InterPro" id="IPR008906">
    <property type="entry name" value="HATC_C_dom"/>
</dbReference>
<dbReference type="Pfam" id="PF05699">
    <property type="entry name" value="Dimer_Tnp_hAT"/>
    <property type="match status" value="1"/>
</dbReference>
<sequence>MGEYGKVQEDNEQEEDQPVENEDGEGEVEEESEGSLCSEPESSGSGTEEEYCCPALSILDPSLVPDDPMNEEYGCAEVQCLATQHGGAVNGIVDHVALDDEWLSLRTYMRRGKGHLSQEQLVRSLLTDATLALLYPNMRLLASVLMVIPVSTADSERSFSTLKRIKTRLRSRLSNAVLNDLLTISIDGPHVNDFDFARAVTKWAGLKNRRISV</sequence>
<dbReference type="AlphaFoldDB" id="A0A9J7HTB9"/>
<dbReference type="PANTHER" id="PTHR46880:SF5">
    <property type="entry name" value="DUF4371 DOMAIN-CONTAINING PROTEIN"/>
    <property type="match status" value="1"/>
</dbReference>
<dbReference type="KEGG" id="bfo:118407347"/>
<evidence type="ECO:0000256" key="1">
    <source>
        <dbReference type="SAM" id="MobiDB-lite"/>
    </source>
</evidence>
<evidence type="ECO:0000313" key="3">
    <source>
        <dbReference type="Proteomes" id="UP000001554"/>
    </source>
</evidence>
<dbReference type="InterPro" id="IPR012337">
    <property type="entry name" value="RNaseH-like_sf"/>
</dbReference>
<feature type="compositionally biased region" description="Low complexity" evidence="1">
    <location>
        <begin position="34"/>
        <end position="46"/>
    </location>
</feature>
<keyword evidence="3" id="KW-1185">Reference proteome</keyword>
<dbReference type="SUPFAM" id="SSF53098">
    <property type="entry name" value="Ribonuclease H-like"/>
    <property type="match status" value="1"/>
</dbReference>
<dbReference type="Proteomes" id="UP000001554">
    <property type="component" value="Unplaced"/>
</dbReference>
<dbReference type="PANTHER" id="PTHR46880">
    <property type="entry name" value="RAS-ASSOCIATING DOMAIN-CONTAINING PROTEIN"/>
    <property type="match status" value="1"/>
</dbReference>
<dbReference type="GO" id="GO:0046983">
    <property type="term" value="F:protein dimerization activity"/>
    <property type="evidence" value="ECO:0007669"/>
    <property type="project" value="InterPro"/>
</dbReference>
<organism evidence="3 4">
    <name type="scientific">Branchiostoma floridae</name>
    <name type="common">Florida lancelet</name>
    <name type="synonym">Amphioxus</name>
    <dbReference type="NCBI Taxonomy" id="7739"/>
    <lineage>
        <taxon>Eukaryota</taxon>
        <taxon>Metazoa</taxon>
        <taxon>Chordata</taxon>
        <taxon>Cephalochordata</taxon>
        <taxon>Leptocardii</taxon>
        <taxon>Amphioxiformes</taxon>
        <taxon>Branchiostomatidae</taxon>
        <taxon>Branchiostoma</taxon>
    </lineage>
</organism>
<feature type="region of interest" description="Disordered" evidence="1">
    <location>
        <begin position="1"/>
        <end position="49"/>
    </location>
</feature>
<dbReference type="OMA" id="HCTRISM"/>
<evidence type="ECO:0000259" key="2">
    <source>
        <dbReference type="Pfam" id="PF05699"/>
    </source>
</evidence>
<reference evidence="4" key="1">
    <citation type="submission" date="2025-08" db="UniProtKB">
        <authorList>
            <consortium name="RefSeq"/>
        </authorList>
    </citation>
    <scope>IDENTIFICATION</scope>
    <source>
        <strain evidence="4">S238N-H82</strain>
        <tissue evidence="4">Testes</tissue>
    </source>
</reference>
<name>A0A9J7HTB9_BRAFL</name>